<evidence type="ECO:0000313" key="7">
    <source>
        <dbReference type="EMBL" id="AJD50489.1"/>
    </source>
</evidence>
<feature type="region of interest" description="Disordered" evidence="5">
    <location>
        <begin position="18"/>
        <end position="46"/>
    </location>
</feature>
<dbReference type="GO" id="GO:0008893">
    <property type="term" value="F:guanosine-3',5'-bis(diphosphate) 3'-diphosphatase activity"/>
    <property type="evidence" value="ECO:0007669"/>
    <property type="project" value="TreeGrafter"/>
</dbReference>
<dbReference type="PANTHER" id="PTHR11839">
    <property type="entry name" value="UDP/ADP-SUGAR PYROPHOSPHATASE"/>
    <property type="match status" value="1"/>
</dbReference>
<feature type="domain" description="Nudix hydrolase" evidence="6">
    <location>
        <begin position="55"/>
        <end position="196"/>
    </location>
</feature>
<dbReference type="AlphaFoldDB" id="A0AB72U8G6"/>
<comment type="cofactor">
    <cofactor evidence="2">
        <name>Mg(2+)</name>
        <dbReference type="ChEBI" id="CHEBI:18420"/>
    </cofactor>
</comment>
<proteinExistence type="inferred from homology"/>
<name>A0AB72U8G6_9PROT</name>
<comment type="similarity">
    <text evidence="4">Belongs to the Nudix hydrolase family. RppH subfamily.</text>
</comment>
<dbReference type="PROSITE" id="PS00893">
    <property type="entry name" value="NUDIX_BOX"/>
    <property type="match status" value="1"/>
</dbReference>
<dbReference type="InterPro" id="IPR022927">
    <property type="entry name" value="RppH"/>
</dbReference>
<dbReference type="PRINTS" id="PR00502">
    <property type="entry name" value="NUDIXFAMILY"/>
</dbReference>
<organism evidence="7 8">
    <name type="scientific">Thalassospira xiamenensis M-5 = DSM 17429</name>
    <dbReference type="NCBI Taxonomy" id="1123366"/>
    <lineage>
        <taxon>Bacteria</taxon>
        <taxon>Pseudomonadati</taxon>
        <taxon>Pseudomonadota</taxon>
        <taxon>Alphaproteobacteria</taxon>
        <taxon>Rhodospirillales</taxon>
        <taxon>Thalassospiraceae</taxon>
        <taxon>Thalassospira</taxon>
    </lineage>
</organism>
<gene>
    <name evidence="4" type="primary">rppH</name>
    <name evidence="4" type="synonym">nudH</name>
    <name evidence="7" type="ORF">TH3_01815</name>
</gene>
<dbReference type="KEGG" id="txi:TH3_01815"/>
<evidence type="ECO:0000256" key="2">
    <source>
        <dbReference type="ARBA" id="ARBA00001946"/>
    </source>
</evidence>
<comment type="cofactor">
    <cofactor evidence="4">
        <name>a divalent metal cation</name>
        <dbReference type="ChEBI" id="CHEBI:60240"/>
    </cofactor>
</comment>
<comment type="function">
    <text evidence="4">Accelerates the degradation of transcripts by removing pyrophosphate from the 5'-end of triphosphorylated RNA, leading to a more labile monophosphorylated state that can stimulate subsequent ribonuclease cleavage.</text>
</comment>
<evidence type="ECO:0000259" key="6">
    <source>
        <dbReference type="PROSITE" id="PS51462"/>
    </source>
</evidence>
<dbReference type="InterPro" id="IPR020084">
    <property type="entry name" value="NUDIX_hydrolase_CS"/>
</dbReference>
<dbReference type="GO" id="GO:0006753">
    <property type="term" value="P:nucleoside phosphate metabolic process"/>
    <property type="evidence" value="ECO:0007669"/>
    <property type="project" value="TreeGrafter"/>
</dbReference>
<evidence type="ECO:0000256" key="4">
    <source>
        <dbReference type="HAMAP-Rule" id="MF_00298"/>
    </source>
</evidence>
<evidence type="ECO:0000256" key="1">
    <source>
        <dbReference type="ARBA" id="ARBA00001936"/>
    </source>
</evidence>
<dbReference type="InterPro" id="IPR020476">
    <property type="entry name" value="Nudix_hydrolase"/>
</dbReference>
<dbReference type="GO" id="GO:0034432">
    <property type="term" value="F:bis(5'-adenosyl)-pentaphosphatase activity"/>
    <property type="evidence" value="ECO:0007669"/>
    <property type="project" value="TreeGrafter"/>
</dbReference>
<dbReference type="Gene3D" id="3.90.79.10">
    <property type="entry name" value="Nucleoside Triphosphate Pyrophosphohydrolase"/>
    <property type="match status" value="1"/>
</dbReference>
<accession>A0AB72U8G6</accession>
<dbReference type="NCBIfam" id="NF001938">
    <property type="entry name" value="PRK00714.1-5"/>
    <property type="match status" value="1"/>
</dbReference>
<dbReference type="EMBL" id="CP004388">
    <property type="protein sequence ID" value="AJD50489.1"/>
    <property type="molecule type" value="Genomic_DNA"/>
</dbReference>
<feature type="compositionally biased region" description="Basic and acidic residues" evidence="5">
    <location>
        <begin position="26"/>
        <end position="39"/>
    </location>
</feature>
<dbReference type="EC" id="3.6.1.-" evidence="4"/>
<dbReference type="HAMAP" id="MF_00298">
    <property type="entry name" value="Nudix_RppH"/>
    <property type="match status" value="1"/>
</dbReference>
<dbReference type="GO" id="GO:0019693">
    <property type="term" value="P:ribose phosphate metabolic process"/>
    <property type="evidence" value="ECO:0007669"/>
    <property type="project" value="TreeGrafter"/>
</dbReference>
<dbReference type="Proteomes" id="UP000007127">
    <property type="component" value="Chromosome"/>
</dbReference>
<reference evidence="7 8" key="1">
    <citation type="journal article" date="2012" name="J. Bacteriol.">
        <title>Genome sequence of Thalassospira xiamenensis type strain M-5.</title>
        <authorList>
            <person name="Lai Q."/>
            <person name="Shao Z."/>
        </authorList>
    </citation>
    <scope>NUCLEOTIDE SEQUENCE [LARGE SCALE GENOMIC DNA]</scope>
    <source>
        <strain evidence="7 8">M-5</strain>
    </source>
</reference>
<protein>
    <recommendedName>
        <fullName evidence="4">RNA pyrophosphohydrolase</fullName>
        <ecNumber evidence="4">3.6.1.-</ecNumber>
    </recommendedName>
    <alternativeName>
        <fullName evidence="4">(Di)nucleoside polyphosphate hydrolase</fullName>
    </alternativeName>
</protein>
<dbReference type="InterPro" id="IPR015797">
    <property type="entry name" value="NUDIX_hydrolase-like_dom_sf"/>
</dbReference>
<sequence length="211" mass="23541">MTPPPYAVCQGVLMAKKSGGKSKKAAKADDDQKAGDQKIKTGNTDKSTLTAEDLPYRPCVGIALFNDEGQVWIGNRIGFEGAWQLPQGGIDDGETAEQAALRELSEEIGTDKAEIVAETPDWLTYDLPDHLIGKAFGGKYRGQKQKWFAMHFTGKEKHIKIDVPHPEFDAWRWTDFGTLPDLIVPFKRPVYLQLVEIFRDVPQRIRNLGTA</sequence>
<dbReference type="Pfam" id="PF00293">
    <property type="entry name" value="NUDIX"/>
    <property type="match status" value="1"/>
</dbReference>
<evidence type="ECO:0000256" key="3">
    <source>
        <dbReference type="ARBA" id="ARBA00022801"/>
    </source>
</evidence>
<comment type="cofactor">
    <cofactor evidence="1">
        <name>Mn(2+)</name>
        <dbReference type="ChEBI" id="CHEBI:29035"/>
    </cofactor>
</comment>
<dbReference type="NCBIfam" id="NF001936">
    <property type="entry name" value="PRK00714.1-3"/>
    <property type="match status" value="1"/>
</dbReference>
<dbReference type="CDD" id="cd03671">
    <property type="entry name" value="NUDIX_Ap4A_hydrolase_plant_like"/>
    <property type="match status" value="1"/>
</dbReference>
<dbReference type="SUPFAM" id="SSF55811">
    <property type="entry name" value="Nudix"/>
    <property type="match status" value="1"/>
</dbReference>
<dbReference type="PROSITE" id="PS51462">
    <property type="entry name" value="NUDIX"/>
    <property type="match status" value="1"/>
</dbReference>
<dbReference type="PANTHER" id="PTHR11839:SF22">
    <property type="entry name" value="NUDIX HYDROLASE 26, CHLOROPLASTIC"/>
    <property type="match status" value="1"/>
</dbReference>
<keyword evidence="3 4" id="KW-0378">Hydrolase</keyword>
<feature type="short sequence motif" description="Nudix box" evidence="4">
    <location>
        <begin position="88"/>
        <end position="109"/>
    </location>
</feature>
<evidence type="ECO:0000256" key="5">
    <source>
        <dbReference type="SAM" id="MobiDB-lite"/>
    </source>
</evidence>
<dbReference type="InterPro" id="IPR000086">
    <property type="entry name" value="NUDIX_hydrolase_dom"/>
</dbReference>
<evidence type="ECO:0000313" key="8">
    <source>
        <dbReference type="Proteomes" id="UP000007127"/>
    </source>
</evidence>